<comment type="caution">
    <text evidence="2">The sequence shown here is derived from an EMBL/GenBank/DDBJ whole genome shotgun (WGS) entry which is preliminary data.</text>
</comment>
<organism evidence="2 3">
    <name type="scientific">Mesorhabditis spiculigera</name>
    <dbReference type="NCBI Taxonomy" id="96644"/>
    <lineage>
        <taxon>Eukaryota</taxon>
        <taxon>Metazoa</taxon>
        <taxon>Ecdysozoa</taxon>
        <taxon>Nematoda</taxon>
        <taxon>Chromadorea</taxon>
        <taxon>Rhabditida</taxon>
        <taxon>Rhabditina</taxon>
        <taxon>Rhabditomorpha</taxon>
        <taxon>Rhabditoidea</taxon>
        <taxon>Rhabditidae</taxon>
        <taxon>Mesorhabditinae</taxon>
        <taxon>Mesorhabditis</taxon>
    </lineage>
</organism>
<feature type="non-terminal residue" evidence="2">
    <location>
        <position position="195"/>
    </location>
</feature>
<proteinExistence type="predicted"/>
<feature type="transmembrane region" description="Helical" evidence="1">
    <location>
        <begin position="12"/>
        <end position="33"/>
    </location>
</feature>
<feature type="transmembrane region" description="Helical" evidence="1">
    <location>
        <begin position="53"/>
        <end position="73"/>
    </location>
</feature>
<keyword evidence="3" id="KW-1185">Reference proteome</keyword>
<keyword evidence="1" id="KW-0812">Transmembrane</keyword>
<protein>
    <submittedName>
        <fullName evidence="2">Uncharacterized protein</fullName>
    </submittedName>
</protein>
<evidence type="ECO:0000313" key="3">
    <source>
        <dbReference type="Proteomes" id="UP001177023"/>
    </source>
</evidence>
<evidence type="ECO:0000313" key="2">
    <source>
        <dbReference type="EMBL" id="CAJ0586043.1"/>
    </source>
</evidence>
<keyword evidence="1" id="KW-1133">Transmembrane helix</keyword>
<accession>A0AA36DEE3</accession>
<feature type="transmembrane region" description="Helical" evidence="1">
    <location>
        <begin position="138"/>
        <end position="164"/>
    </location>
</feature>
<feature type="transmembrane region" description="Helical" evidence="1">
    <location>
        <begin position="93"/>
        <end position="118"/>
    </location>
</feature>
<reference evidence="2" key="1">
    <citation type="submission" date="2023-06" db="EMBL/GenBank/DDBJ databases">
        <authorList>
            <person name="Delattre M."/>
        </authorList>
    </citation>
    <scope>NUCLEOTIDE SEQUENCE</scope>
    <source>
        <strain evidence="2">AF72</strain>
    </source>
</reference>
<dbReference type="EMBL" id="CATQJA010002707">
    <property type="protein sequence ID" value="CAJ0586043.1"/>
    <property type="molecule type" value="Genomic_DNA"/>
</dbReference>
<name>A0AA36DEE3_9BILA</name>
<sequence length="195" mass="22184">MDSVFVLRIVHFILMFLAIAGLCLTSSIFDFIVSNRMYYTLPEKRVLIDESLWWVYCITATQLLIVSFCSLFFSQASQPLIDTARKYECLLGFLHGLSLLGTCLGGAVCCFKSLQTAFEIHPFAYNATPEQFEKASHWYYVRMVAATFVFGISALACLCEFLFLHCGLRLRQRSFDKLIPSPNQPAHQPGIIYFS</sequence>
<dbReference type="Proteomes" id="UP001177023">
    <property type="component" value="Unassembled WGS sequence"/>
</dbReference>
<evidence type="ECO:0000256" key="1">
    <source>
        <dbReference type="SAM" id="Phobius"/>
    </source>
</evidence>
<dbReference type="AlphaFoldDB" id="A0AA36DEE3"/>
<gene>
    <name evidence="2" type="ORF">MSPICULIGERA_LOCUS24051</name>
</gene>
<keyword evidence="1" id="KW-0472">Membrane</keyword>